<protein>
    <submittedName>
        <fullName evidence="1">Uncharacterized protein</fullName>
    </submittedName>
</protein>
<reference evidence="1 2" key="1">
    <citation type="submission" date="2018-01" db="EMBL/GenBank/DDBJ databases">
        <title>Whole genome analyses suggest that Burkholderia sensu lato contains two further novel genera in the rhizoxinica-symbiotica group Mycetohabitans gen. nov., and Trinickia gen. nov.: implications for the evolution of diazotrophy and nodulation in the Burkholderiaceae.</title>
        <authorList>
            <person name="Estrada-de los Santos P."/>
            <person name="Palmer M."/>
            <person name="Chavez-Ramirez B."/>
            <person name="Beukes C."/>
            <person name="Steenkamp E.T."/>
            <person name="Hirsch A.M."/>
            <person name="Manyaka P."/>
            <person name="Maluk M."/>
            <person name="Lafos M."/>
            <person name="Crook M."/>
            <person name="Gross E."/>
            <person name="Simon M.F."/>
            <person name="Bueno dos Reis Junior F."/>
            <person name="Poole P.S."/>
            <person name="Venter S.N."/>
            <person name="James E.K."/>
        </authorList>
    </citation>
    <scope>NUCLEOTIDE SEQUENCE [LARGE SCALE GENOMIC DNA]</scope>
    <source>
        <strain evidence="1 2">JPY 581</strain>
    </source>
</reference>
<organism evidence="1 2">
    <name type="scientific">Trinickia symbiotica</name>
    <dbReference type="NCBI Taxonomy" id="863227"/>
    <lineage>
        <taxon>Bacteria</taxon>
        <taxon>Pseudomonadati</taxon>
        <taxon>Pseudomonadota</taxon>
        <taxon>Betaproteobacteria</taxon>
        <taxon>Burkholderiales</taxon>
        <taxon>Burkholderiaceae</taxon>
        <taxon>Trinickia</taxon>
    </lineage>
</organism>
<keyword evidence="2" id="KW-1185">Reference proteome</keyword>
<proteinExistence type="predicted"/>
<dbReference type="AlphaFoldDB" id="A0A2N7XB20"/>
<gene>
    <name evidence="1" type="ORF">C0Z20_03070</name>
</gene>
<name>A0A2N7XB20_9BURK</name>
<sequence>MANSLVAILQACRSQANAQTRAPAAQANVSAAVAAGGRFAIFDVPGESPSYGPTPAAINNSGEVVGYVIDSAIEEHSFLRAPDGTLTEFDPPAAACSPGSICSTATGISEEGVVTGGFFDASGVGHGYLRTPDGKFQTLDVPGSNNYTNPNSINAAGAVTGTYIGTGELFHGFLRQANGIYTTFDPPGSTYTVPTENNSPGAIAGFYYESIPGWPKAFLRSSDGNIVTFNVPDGAVLAVPPVALNAMGTVTGAFCSDHSCDLVHAFVRAPGGAMTTFDAPGDNALTGATAIDAAGEIAGPYIPSDFSAEHGYLRTVQGTFITFDAPGAFVTLPFAINDAGTVAGNYCDSAGTCHGFVWFQHP</sequence>
<evidence type="ECO:0000313" key="2">
    <source>
        <dbReference type="Proteomes" id="UP000235777"/>
    </source>
</evidence>
<dbReference type="STRING" id="863227.GCA_000373005_00644"/>
<dbReference type="Proteomes" id="UP000235777">
    <property type="component" value="Unassembled WGS sequence"/>
</dbReference>
<accession>A0A2N7XB20</accession>
<comment type="caution">
    <text evidence="1">The sequence shown here is derived from an EMBL/GenBank/DDBJ whole genome shotgun (WGS) entry which is preliminary data.</text>
</comment>
<evidence type="ECO:0000313" key="1">
    <source>
        <dbReference type="EMBL" id="PMS38834.1"/>
    </source>
</evidence>
<dbReference type="EMBL" id="PNYC01000001">
    <property type="protein sequence ID" value="PMS38834.1"/>
    <property type="molecule type" value="Genomic_DNA"/>
</dbReference>